<dbReference type="InterPro" id="IPR001791">
    <property type="entry name" value="Laminin_G"/>
</dbReference>
<feature type="compositionally biased region" description="Basic and acidic residues" evidence="2">
    <location>
        <begin position="528"/>
        <end position="542"/>
    </location>
</feature>
<feature type="compositionally biased region" description="Basic and acidic residues" evidence="2">
    <location>
        <begin position="283"/>
        <end position="294"/>
    </location>
</feature>
<dbReference type="AlphaFoldDB" id="A0AAV2Q7I1"/>
<feature type="compositionally biased region" description="Basic and acidic residues" evidence="2">
    <location>
        <begin position="590"/>
        <end position="605"/>
    </location>
</feature>
<comment type="caution">
    <text evidence="5">The sequence shown here is derived from an EMBL/GenBank/DDBJ whole genome shotgun (WGS) entry which is preliminary data.</text>
</comment>
<feature type="compositionally biased region" description="Polar residues" evidence="2">
    <location>
        <begin position="333"/>
        <end position="345"/>
    </location>
</feature>
<feature type="compositionally biased region" description="Low complexity" evidence="2">
    <location>
        <begin position="232"/>
        <end position="250"/>
    </location>
</feature>
<dbReference type="PROSITE" id="PS50025">
    <property type="entry name" value="LAM_G_DOMAIN"/>
    <property type="match status" value="1"/>
</dbReference>
<feature type="compositionally biased region" description="Polar residues" evidence="2">
    <location>
        <begin position="479"/>
        <end position="504"/>
    </location>
</feature>
<accession>A0AAV2Q7I1</accession>
<keyword evidence="3" id="KW-0472">Membrane</keyword>
<dbReference type="EMBL" id="CAXKWB010003572">
    <property type="protein sequence ID" value="CAL4069522.1"/>
    <property type="molecule type" value="Genomic_DNA"/>
</dbReference>
<feature type="region of interest" description="Disordered" evidence="2">
    <location>
        <begin position="693"/>
        <end position="716"/>
    </location>
</feature>
<organism evidence="5 6">
    <name type="scientific">Meganyctiphanes norvegica</name>
    <name type="common">Northern krill</name>
    <name type="synonym">Thysanopoda norvegica</name>
    <dbReference type="NCBI Taxonomy" id="48144"/>
    <lineage>
        <taxon>Eukaryota</taxon>
        <taxon>Metazoa</taxon>
        <taxon>Ecdysozoa</taxon>
        <taxon>Arthropoda</taxon>
        <taxon>Crustacea</taxon>
        <taxon>Multicrustacea</taxon>
        <taxon>Malacostraca</taxon>
        <taxon>Eumalacostraca</taxon>
        <taxon>Eucarida</taxon>
        <taxon>Euphausiacea</taxon>
        <taxon>Euphausiidae</taxon>
        <taxon>Meganyctiphanes</taxon>
    </lineage>
</organism>
<feature type="compositionally biased region" description="Polar residues" evidence="2">
    <location>
        <begin position="706"/>
        <end position="716"/>
    </location>
</feature>
<feature type="compositionally biased region" description="Basic and acidic residues" evidence="2">
    <location>
        <begin position="629"/>
        <end position="638"/>
    </location>
</feature>
<dbReference type="Proteomes" id="UP001497623">
    <property type="component" value="Unassembled WGS sequence"/>
</dbReference>
<feature type="region of interest" description="Disordered" evidence="2">
    <location>
        <begin position="232"/>
        <end position="652"/>
    </location>
</feature>
<evidence type="ECO:0000256" key="1">
    <source>
        <dbReference type="PROSITE-ProRule" id="PRU00122"/>
    </source>
</evidence>
<evidence type="ECO:0000259" key="4">
    <source>
        <dbReference type="PROSITE" id="PS50025"/>
    </source>
</evidence>
<evidence type="ECO:0000313" key="5">
    <source>
        <dbReference type="EMBL" id="CAL4069522.1"/>
    </source>
</evidence>
<protein>
    <recommendedName>
        <fullName evidence="4">Laminin G domain-containing protein</fullName>
    </recommendedName>
</protein>
<sequence length="716" mass="77655">MIPMRDTYDDQVSVMVNNISLYIGGVENGIDDRTSSSENFHGCISNIHLTKNDEISEILKEYSSDSQKFVQSESGKSIGLVNRCGAHFVDNAAGIVIGESQIGNSSWFMGGEWVSPEIKTSRYYAVVKEPVVKDTNMDDAVPTVAGLFLALVLVCCIIYLINISIKSKKRKKQQKALEDENEPLFNGDKKNYDEDNKGNYYEKCPDMKVTVQNEEKAPLMSKEAGEYVELVPPKTTPTHTETPTTTTTTTALIESPHPVDKVVVGEPEDLLTSEAPPKPQRQLMDESFEHEKSVLKAPGSQSSSDDETNVEKLPEIQVTEVTDGSENVVAVENSESGVPTSSPSESPMHVEDTTANDAPTPSVPEPQSDTNENSSNLEADTEVPASSSEKHPNNVVIESSEAIPEPAPETMPEIAPGTPDTAPVASEIAPEASELASEVTSEDVSKVAHEDPPLDVAAKTVVVSNTTENSMPPTDDMTENSSGVKDNSLPQLPTSSPPENQLDNNVHDISFSESEDKNMSTEPPVVLTDDKLKENSKTHEESDTPLPPPPPSIEVNGDTTEDKSISEEVSEPSKEDNNKADTQEVSLNGSKKELDSVVPEKKEGIDSTLEATEKFGSTPILDKDDSEDPVEKESDFKELNSPSPSCSLDKQVKRRSKKGIIVQGPSLKPVFLSGDMRSFNNPISYLGGPTIVYPNGDEEDKRRDSTTSLSSIVSID</sequence>
<keyword evidence="6" id="KW-1185">Reference proteome</keyword>
<gene>
    <name evidence="5" type="ORF">MNOR_LOCUS7918</name>
</gene>
<feature type="compositionally biased region" description="Basic and acidic residues" evidence="2">
    <location>
        <begin position="443"/>
        <end position="452"/>
    </location>
</feature>
<evidence type="ECO:0000313" key="6">
    <source>
        <dbReference type="Proteomes" id="UP001497623"/>
    </source>
</evidence>
<feature type="compositionally biased region" description="Polar residues" evidence="2">
    <location>
        <begin position="353"/>
        <end position="378"/>
    </location>
</feature>
<evidence type="ECO:0000256" key="2">
    <source>
        <dbReference type="SAM" id="MobiDB-lite"/>
    </source>
</evidence>
<feature type="compositionally biased region" description="Basic and acidic residues" evidence="2">
    <location>
        <begin position="560"/>
        <end position="582"/>
    </location>
</feature>
<keyword evidence="3" id="KW-0812">Transmembrane</keyword>
<evidence type="ECO:0000256" key="3">
    <source>
        <dbReference type="SAM" id="Phobius"/>
    </source>
</evidence>
<feature type="domain" description="Laminin G" evidence="4">
    <location>
        <begin position="1"/>
        <end position="84"/>
    </location>
</feature>
<proteinExistence type="predicted"/>
<feature type="transmembrane region" description="Helical" evidence="3">
    <location>
        <begin position="144"/>
        <end position="165"/>
    </location>
</feature>
<feature type="compositionally biased region" description="Polar residues" evidence="2">
    <location>
        <begin position="462"/>
        <end position="472"/>
    </location>
</feature>
<comment type="caution">
    <text evidence="1">Lacks conserved residue(s) required for the propagation of feature annotation.</text>
</comment>
<keyword evidence="3" id="KW-1133">Transmembrane helix</keyword>
<name>A0AAV2Q7I1_MEGNR</name>
<reference evidence="5 6" key="1">
    <citation type="submission" date="2024-05" db="EMBL/GenBank/DDBJ databases">
        <authorList>
            <person name="Wallberg A."/>
        </authorList>
    </citation>
    <scope>NUCLEOTIDE SEQUENCE [LARGE SCALE GENOMIC DNA]</scope>
</reference>